<dbReference type="GO" id="GO:0006508">
    <property type="term" value="P:proteolysis"/>
    <property type="evidence" value="ECO:0007669"/>
    <property type="project" value="UniProtKB-KW"/>
</dbReference>
<keyword evidence="2" id="KW-0482">Metalloprotease</keyword>
<evidence type="ECO:0000313" key="4">
    <source>
        <dbReference type="EMBL" id="KAK4225879.1"/>
    </source>
</evidence>
<comment type="caution">
    <text evidence="4">The sequence shown here is derived from an EMBL/GenBank/DDBJ whole genome shotgun (WGS) entry which is preliminary data.</text>
</comment>
<keyword evidence="2" id="KW-0645">Protease</keyword>
<dbReference type="GO" id="GO:0070573">
    <property type="term" value="F:metallodipeptidase activity"/>
    <property type="evidence" value="ECO:0007669"/>
    <property type="project" value="InterPro"/>
</dbReference>
<dbReference type="InterPro" id="IPR032466">
    <property type="entry name" value="Metal_Hydrolase"/>
</dbReference>
<dbReference type="CDD" id="cd01301">
    <property type="entry name" value="rDP_like"/>
    <property type="match status" value="1"/>
</dbReference>
<dbReference type="Gene3D" id="3.20.20.140">
    <property type="entry name" value="Metal-dependent hydrolases"/>
    <property type="match status" value="1"/>
</dbReference>
<evidence type="ECO:0000313" key="5">
    <source>
        <dbReference type="Proteomes" id="UP001301958"/>
    </source>
</evidence>
<dbReference type="GO" id="GO:0046872">
    <property type="term" value="F:metal ion binding"/>
    <property type="evidence" value="ECO:0007669"/>
    <property type="project" value="UniProtKB-UniRule"/>
</dbReference>
<accession>A0AAN7BM81</accession>
<dbReference type="SUPFAM" id="SSF51556">
    <property type="entry name" value="Metallo-dependent hydrolases"/>
    <property type="match status" value="1"/>
</dbReference>
<organism evidence="4 5">
    <name type="scientific">Podospora fimiseda</name>
    <dbReference type="NCBI Taxonomy" id="252190"/>
    <lineage>
        <taxon>Eukaryota</taxon>
        <taxon>Fungi</taxon>
        <taxon>Dikarya</taxon>
        <taxon>Ascomycota</taxon>
        <taxon>Pezizomycotina</taxon>
        <taxon>Sordariomycetes</taxon>
        <taxon>Sordariomycetidae</taxon>
        <taxon>Sordariales</taxon>
        <taxon>Podosporaceae</taxon>
        <taxon>Podospora</taxon>
    </lineage>
</organism>
<dbReference type="AlphaFoldDB" id="A0AAN7BM81"/>
<dbReference type="PANTHER" id="PTHR10443:SF12">
    <property type="entry name" value="DIPEPTIDASE"/>
    <property type="match status" value="1"/>
</dbReference>
<evidence type="ECO:0000256" key="3">
    <source>
        <dbReference type="SAM" id="MobiDB-lite"/>
    </source>
</evidence>
<name>A0AAN7BM81_9PEZI</name>
<proteinExistence type="inferred from homology"/>
<keyword evidence="5" id="KW-1185">Reference proteome</keyword>
<dbReference type="Pfam" id="PF01244">
    <property type="entry name" value="Peptidase_M19"/>
    <property type="match status" value="1"/>
</dbReference>
<comment type="catalytic activity">
    <reaction evidence="2">
        <text>an L-aminoacyl-L-amino acid + H2O = 2 an L-alpha-amino acid</text>
        <dbReference type="Rhea" id="RHEA:48940"/>
        <dbReference type="ChEBI" id="CHEBI:15377"/>
        <dbReference type="ChEBI" id="CHEBI:59869"/>
        <dbReference type="ChEBI" id="CHEBI:77460"/>
        <dbReference type="EC" id="3.4.13.19"/>
    </reaction>
</comment>
<protein>
    <recommendedName>
        <fullName evidence="2">Dipeptidase</fullName>
        <ecNumber evidence="2">3.4.13.19</ecNumber>
    </recommendedName>
</protein>
<keyword evidence="2" id="KW-0378">Hydrolase</keyword>
<reference evidence="4" key="1">
    <citation type="journal article" date="2023" name="Mol. Phylogenet. Evol.">
        <title>Genome-scale phylogeny and comparative genomics of the fungal order Sordariales.</title>
        <authorList>
            <person name="Hensen N."/>
            <person name="Bonometti L."/>
            <person name="Westerberg I."/>
            <person name="Brannstrom I.O."/>
            <person name="Guillou S."/>
            <person name="Cros-Aarteil S."/>
            <person name="Calhoun S."/>
            <person name="Haridas S."/>
            <person name="Kuo A."/>
            <person name="Mondo S."/>
            <person name="Pangilinan J."/>
            <person name="Riley R."/>
            <person name="LaButti K."/>
            <person name="Andreopoulos B."/>
            <person name="Lipzen A."/>
            <person name="Chen C."/>
            <person name="Yan M."/>
            <person name="Daum C."/>
            <person name="Ng V."/>
            <person name="Clum A."/>
            <person name="Steindorff A."/>
            <person name="Ohm R.A."/>
            <person name="Martin F."/>
            <person name="Silar P."/>
            <person name="Natvig D.O."/>
            <person name="Lalanne C."/>
            <person name="Gautier V."/>
            <person name="Ament-Velasquez S.L."/>
            <person name="Kruys A."/>
            <person name="Hutchinson M.I."/>
            <person name="Powell A.J."/>
            <person name="Barry K."/>
            <person name="Miller A.N."/>
            <person name="Grigoriev I.V."/>
            <person name="Debuchy R."/>
            <person name="Gladieux P."/>
            <person name="Hiltunen Thoren M."/>
            <person name="Johannesson H."/>
        </authorList>
    </citation>
    <scope>NUCLEOTIDE SEQUENCE</scope>
    <source>
        <strain evidence="4">CBS 990.96</strain>
    </source>
</reference>
<dbReference type="InterPro" id="IPR008257">
    <property type="entry name" value="Pept_M19"/>
</dbReference>
<comment type="similarity">
    <text evidence="2">Belongs to the metallo-dependent hydrolases superfamily. Peptidase M19 family.</text>
</comment>
<dbReference type="PROSITE" id="PS51365">
    <property type="entry name" value="RENAL_DIPEPTIDASE_2"/>
    <property type="match status" value="1"/>
</dbReference>
<keyword evidence="1 2" id="KW-0224">Dipeptidase</keyword>
<dbReference type="EMBL" id="MU865357">
    <property type="protein sequence ID" value="KAK4225879.1"/>
    <property type="molecule type" value="Genomic_DNA"/>
</dbReference>
<feature type="region of interest" description="Disordered" evidence="3">
    <location>
        <begin position="1"/>
        <end position="23"/>
    </location>
</feature>
<reference evidence="4" key="2">
    <citation type="submission" date="2023-05" db="EMBL/GenBank/DDBJ databases">
        <authorList>
            <consortium name="Lawrence Berkeley National Laboratory"/>
            <person name="Steindorff A."/>
            <person name="Hensen N."/>
            <person name="Bonometti L."/>
            <person name="Westerberg I."/>
            <person name="Brannstrom I.O."/>
            <person name="Guillou S."/>
            <person name="Cros-Aarteil S."/>
            <person name="Calhoun S."/>
            <person name="Haridas S."/>
            <person name="Kuo A."/>
            <person name="Mondo S."/>
            <person name="Pangilinan J."/>
            <person name="Riley R."/>
            <person name="Labutti K."/>
            <person name="Andreopoulos B."/>
            <person name="Lipzen A."/>
            <person name="Chen C."/>
            <person name="Yanf M."/>
            <person name="Daum C."/>
            <person name="Ng V."/>
            <person name="Clum A."/>
            <person name="Ohm R."/>
            <person name="Martin F."/>
            <person name="Silar P."/>
            <person name="Natvig D."/>
            <person name="Lalanne C."/>
            <person name="Gautier V."/>
            <person name="Ament-Velasquez S.L."/>
            <person name="Kruys A."/>
            <person name="Hutchinson M.I."/>
            <person name="Powell A.J."/>
            <person name="Barry K."/>
            <person name="Miller A.N."/>
            <person name="Grigoriev I.V."/>
            <person name="Debuchy R."/>
            <person name="Gladieux P."/>
            <person name="Thoren M.H."/>
            <person name="Johannesson H."/>
        </authorList>
    </citation>
    <scope>NUCLEOTIDE SEQUENCE</scope>
    <source>
        <strain evidence="4">CBS 990.96</strain>
    </source>
</reference>
<keyword evidence="2" id="KW-0862">Zinc</keyword>
<gene>
    <name evidence="4" type="ORF">QBC38DRAFT_367751</name>
</gene>
<evidence type="ECO:0000256" key="2">
    <source>
        <dbReference type="RuleBase" id="RU341113"/>
    </source>
</evidence>
<dbReference type="Proteomes" id="UP001301958">
    <property type="component" value="Unassembled WGS sequence"/>
</dbReference>
<sequence length="475" mass="52619">MEKGRSGPLGHLPRTASRRSSRSTKTILSSSLLTLTILFLLTLQCGGSANLTWLKQKFFFQDEPKTIEERVKNILTETPLIDGHNDLAIFIRAYYQNKINNDNDFKKPFAEGGLKGHVDLDRLRTGMNGGAFWSVFWPCAEEGGDYSDGNYAPIVRHTLEQIDLMHRLRALFPDQLSPISGLTASSALGYFKEKDLLISPLGIEGLHQIGNSAAILRLYHSLGVRYATLTHNCGNPFADAALWEHPYLHKAPPKHNGVSVPRGANLIGEMNRLGVIVDLSHTSVDTMLDVLGANPQKWEGSKAPVIFSHSSVYAICPHPRNVPDEVLDHIKTKRGLVMINFAPDFISCKANPDRKDGLPDFVAEDATLAQVVKHVRYIGEKIGYDYVGFGSDFDGIERTPEGLEDVSRYPDLVAELLRQGVSDQDAAKVVGGNLFRVWAEVDAVAEELEKKGEKPLEDELEKLWGEEELVNILGV</sequence>
<keyword evidence="2" id="KW-0479">Metal-binding</keyword>
<dbReference type="EC" id="3.4.13.19" evidence="2"/>
<evidence type="ECO:0000256" key="1">
    <source>
        <dbReference type="ARBA" id="ARBA00022997"/>
    </source>
</evidence>
<dbReference type="PANTHER" id="PTHR10443">
    <property type="entry name" value="MICROSOMAL DIPEPTIDASE"/>
    <property type="match status" value="1"/>
</dbReference>
<comment type="cofactor">
    <cofactor evidence="2">
        <name>Zn(2+)</name>
        <dbReference type="ChEBI" id="CHEBI:29105"/>
    </cofactor>
</comment>